<organism evidence="2 3">
    <name type="scientific">Candidatus Protochlamydia amoebophila</name>
    <dbReference type="NCBI Taxonomy" id="362787"/>
    <lineage>
        <taxon>Bacteria</taxon>
        <taxon>Pseudomonadati</taxon>
        <taxon>Chlamydiota</taxon>
        <taxon>Chlamydiia</taxon>
        <taxon>Parachlamydiales</taxon>
        <taxon>Parachlamydiaceae</taxon>
        <taxon>Candidatus Protochlamydia</taxon>
    </lineage>
</organism>
<sequence>MSIQSIYHSTSNAISNYASNIPKNTVKAAVLAGAFSYATRFLILNNARASSVYGVIAITATLIHGAVSPLFQKFANDQHQLSFVGETLRTGISCVGSFALAASLGYRFPLKSISIVVAANLFPYLLGTPCTSKLTHRVIA</sequence>
<keyword evidence="1" id="KW-0812">Transmembrane</keyword>
<gene>
    <name evidence="2" type="ORF">DB44_DT00400</name>
</gene>
<keyword evidence="1" id="KW-0472">Membrane</keyword>
<reference evidence="2 3" key="1">
    <citation type="journal article" date="2014" name="Mol. Biol. Evol.">
        <title>Massive expansion of Ubiquitination-related gene families within the Chlamydiae.</title>
        <authorList>
            <person name="Domman D."/>
            <person name="Collingro A."/>
            <person name="Lagkouvardos I."/>
            <person name="Gehre L."/>
            <person name="Weinmaier T."/>
            <person name="Rattei T."/>
            <person name="Subtil A."/>
            <person name="Horn M."/>
        </authorList>
    </citation>
    <scope>NUCLEOTIDE SEQUENCE [LARGE SCALE GENOMIC DNA]</scope>
    <source>
        <strain evidence="2 3">EI2</strain>
    </source>
</reference>
<name>A0A0C1JJ55_9BACT</name>
<evidence type="ECO:0000313" key="2">
    <source>
        <dbReference type="EMBL" id="KIC71405.1"/>
    </source>
</evidence>
<evidence type="ECO:0000256" key="1">
    <source>
        <dbReference type="SAM" id="Phobius"/>
    </source>
</evidence>
<feature type="transmembrane region" description="Helical" evidence="1">
    <location>
        <begin position="51"/>
        <end position="71"/>
    </location>
</feature>
<dbReference type="AlphaFoldDB" id="A0A0C1JJ55"/>
<protein>
    <submittedName>
        <fullName evidence="2">Uncharacterized protein</fullName>
    </submittedName>
</protein>
<accession>A0A0C1JJ55</accession>
<dbReference type="RefSeq" id="WP_039359320.1">
    <property type="nucleotide sequence ID" value="NZ_JSAN01000092.1"/>
</dbReference>
<dbReference type="Proteomes" id="UP000031465">
    <property type="component" value="Unassembled WGS sequence"/>
</dbReference>
<feature type="transmembrane region" description="Helical" evidence="1">
    <location>
        <begin position="83"/>
        <end position="102"/>
    </location>
</feature>
<comment type="caution">
    <text evidence="2">The sequence shown here is derived from an EMBL/GenBank/DDBJ whole genome shotgun (WGS) entry which is preliminary data.</text>
</comment>
<proteinExistence type="predicted"/>
<evidence type="ECO:0000313" key="3">
    <source>
        <dbReference type="Proteomes" id="UP000031465"/>
    </source>
</evidence>
<keyword evidence="1" id="KW-1133">Transmembrane helix</keyword>
<dbReference type="EMBL" id="JSAN01000092">
    <property type="protein sequence ID" value="KIC71405.1"/>
    <property type="molecule type" value="Genomic_DNA"/>
</dbReference>